<dbReference type="Pfam" id="PF11070">
    <property type="entry name" value="DUF2871"/>
    <property type="match status" value="1"/>
</dbReference>
<feature type="transmembrane region" description="Helical" evidence="1">
    <location>
        <begin position="115"/>
        <end position="134"/>
    </location>
</feature>
<evidence type="ECO:0000256" key="1">
    <source>
        <dbReference type="SAM" id="Phobius"/>
    </source>
</evidence>
<keyword evidence="1" id="KW-0812">Transmembrane</keyword>
<keyword evidence="1" id="KW-1133">Transmembrane helix</keyword>
<name>A0A1Q2CSM5_9ACTN</name>
<feature type="transmembrane region" description="Helical" evidence="1">
    <location>
        <begin position="46"/>
        <end position="63"/>
    </location>
</feature>
<dbReference type="Proteomes" id="UP000188145">
    <property type="component" value="Chromosome"/>
</dbReference>
<dbReference type="AlphaFoldDB" id="A0A1Q2CSM5"/>
<organism evidence="2 3">
    <name type="scientific">Tessaracoccus aquimaris</name>
    <dbReference type="NCBI Taxonomy" id="1332264"/>
    <lineage>
        <taxon>Bacteria</taxon>
        <taxon>Bacillati</taxon>
        <taxon>Actinomycetota</taxon>
        <taxon>Actinomycetes</taxon>
        <taxon>Propionibacteriales</taxon>
        <taxon>Propionibacteriaceae</taxon>
        <taxon>Tessaracoccus</taxon>
    </lineage>
</organism>
<proteinExistence type="predicted"/>
<sequence>MTKALKTQYFFATAYTALGLLSGLFYREFTKFNGSPGGTQLAVVHTHWLTLGAIVGLILLLLEKQFQLSSLPKRYMAFLITYNAGVLLTGTMMIVKGCMQVLGNPAADSAMLAGMAGLGHMSVTAGFVLLLVMIGSKIGFFSKKGEVNA</sequence>
<keyword evidence="1" id="KW-0472">Membrane</keyword>
<dbReference type="RefSeq" id="WP_077687455.1">
    <property type="nucleotide sequence ID" value="NZ_CP019606.1"/>
</dbReference>
<dbReference type="OrthoDB" id="1644899at2"/>
<feature type="transmembrane region" description="Helical" evidence="1">
    <location>
        <begin position="75"/>
        <end position="95"/>
    </location>
</feature>
<keyword evidence="3" id="KW-1185">Reference proteome</keyword>
<dbReference type="EMBL" id="CP019606">
    <property type="protein sequence ID" value="AQP49097.1"/>
    <property type="molecule type" value="Genomic_DNA"/>
</dbReference>
<evidence type="ECO:0000313" key="2">
    <source>
        <dbReference type="EMBL" id="AQP49097.1"/>
    </source>
</evidence>
<evidence type="ECO:0008006" key="4">
    <source>
        <dbReference type="Google" id="ProtNLM"/>
    </source>
</evidence>
<evidence type="ECO:0000313" key="3">
    <source>
        <dbReference type="Proteomes" id="UP000188145"/>
    </source>
</evidence>
<gene>
    <name evidence="2" type="ORF">BW730_17995</name>
</gene>
<protein>
    <recommendedName>
        <fullName evidence="4">DUF2871 domain-containing protein</fullName>
    </recommendedName>
</protein>
<accession>A0A1Q2CSM5</accession>
<reference evidence="3" key="1">
    <citation type="submission" date="2017-02" db="EMBL/GenBank/DDBJ databases">
        <title>Tessaracoccus aquaemaris sp. nov., isolated from the intestine of a Korean rockfish, Sebastes schlegelii, in a marine aquaculture pond.</title>
        <authorList>
            <person name="Tak E.J."/>
            <person name="Bae J.-W."/>
        </authorList>
    </citation>
    <scope>NUCLEOTIDE SEQUENCE [LARGE SCALE GENOMIC DNA]</scope>
    <source>
        <strain evidence="3">NSG39</strain>
    </source>
</reference>
<dbReference type="KEGG" id="tes:BW730_17995"/>
<dbReference type="STRING" id="1332264.BW730_17995"/>
<feature type="transmembrane region" description="Helical" evidence="1">
    <location>
        <begin position="9"/>
        <end position="26"/>
    </location>
</feature>
<dbReference type="InterPro" id="IPR021299">
    <property type="entry name" value="DUF2871"/>
</dbReference>